<proteinExistence type="predicted"/>
<dbReference type="SUPFAM" id="SSF56322">
    <property type="entry name" value="ADC synthase"/>
    <property type="match status" value="1"/>
</dbReference>
<evidence type="ECO:0000313" key="6">
    <source>
        <dbReference type="Proteomes" id="UP000677436"/>
    </source>
</evidence>
<dbReference type="KEGG" id="pabs:JIR001_27390"/>
<dbReference type="GO" id="GO:0005737">
    <property type="term" value="C:cytoplasm"/>
    <property type="evidence" value="ECO:0007669"/>
    <property type="project" value="TreeGrafter"/>
</dbReference>
<evidence type="ECO:0000313" key="5">
    <source>
        <dbReference type="EMBL" id="BCU82956.1"/>
    </source>
</evidence>
<dbReference type="GO" id="GO:0000162">
    <property type="term" value="P:L-tryptophan biosynthetic process"/>
    <property type="evidence" value="ECO:0007669"/>
    <property type="project" value="TreeGrafter"/>
</dbReference>
<dbReference type="Pfam" id="PF00425">
    <property type="entry name" value="Chorismate_bind"/>
    <property type="match status" value="1"/>
</dbReference>
<dbReference type="EMBL" id="AP024601">
    <property type="protein sequence ID" value="BCU82956.1"/>
    <property type="molecule type" value="Genomic_DNA"/>
</dbReference>
<dbReference type="RefSeq" id="WP_212773237.1">
    <property type="nucleotide sequence ID" value="NZ_AP024601.1"/>
</dbReference>
<dbReference type="GO" id="GO:0008153">
    <property type="term" value="P:4-aminobenzoate biosynthetic process"/>
    <property type="evidence" value="ECO:0007669"/>
    <property type="project" value="TreeGrafter"/>
</dbReference>
<evidence type="ECO:0000259" key="4">
    <source>
        <dbReference type="Pfam" id="PF04715"/>
    </source>
</evidence>
<dbReference type="GO" id="GO:0046820">
    <property type="term" value="F:4-amino-4-deoxychorismate synthase activity"/>
    <property type="evidence" value="ECO:0007669"/>
    <property type="project" value="UniProtKB-EC"/>
</dbReference>
<reference evidence="5" key="2">
    <citation type="journal article" date="2021" name="Microbiol. Resour. Announc.">
        <title>Complete Genome Sequence of Polycladomyces abyssicola JIR-001T, Isolated from Hemipelagic Sediment in Deep Seawater.</title>
        <authorList>
            <person name="Tsubouchi T."/>
            <person name="Kaneko Y."/>
        </authorList>
    </citation>
    <scope>NUCLEOTIDE SEQUENCE</scope>
    <source>
        <strain evidence="5">JIR-001</strain>
    </source>
</reference>
<organism evidence="5 6">
    <name type="scientific">Polycladomyces abyssicola</name>
    <dbReference type="NCBI Taxonomy" id="1125966"/>
    <lineage>
        <taxon>Bacteria</taxon>
        <taxon>Bacillati</taxon>
        <taxon>Bacillota</taxon>
        <taxon>Bacilli</taxon>
        <taxon>Bacillales</taxon>
        <taxon>Thermoactinomycetaceae</taxon>
        <taxon>Polycladomyces</taxon>
    </lineage>
</organism>
<dbReference type="InterPro" id="IPR015890">
    <property type="entry name" value="Chorismate_C"/>
</dbReference>
<name>A0A8D5UI98_9BACL</name>
<dbReference type="InterPro" id="IPR006805">
    <property type="entry name" value="Anth_synth_I_N"/>
</dbReference>
<dbReference type="Gene3D" id="3.60.120.10">
    <property type="entry name" value="Anthranilate synthase"/>
    <property type="match status" value="1"/>
</dbReference>
<keyword evidence="2" id="KW-0808">Transferase</keyword>
<dbReference type="InterPro" id="IPR019999">
    <property type="entry name" value="Anth_synth_I-like"/>
</dbReference>
<dbReference type="PANTHER" id="PTHR11236">
    <property type="entry name" value="AMINOBENZOATE/ANTHRANILATE SYNTHASE"/>
    <property type="match status" value="1"/>
</dbReference>
<gene>
    <name evidence="5" type="ORF">JIR001_27390</name>
</gene>
<evidence type="ECO:0000259" key="3">
    <source>
        <dbReference type="Pfam" id="PF00425"/>
    </source>
</evidence>
<dbReference type="NCBIfam" id="TIGR00553">
    <property type="entry name" value="pabB"/>
    <property type="match status" value="1"/>
</dbReference>
<dbReference type="AlphaFoldDB" id="A0A8D5UI98"/>
<protein>
    <recommendedName>
        <fullName evidence="1">aminodeoxychorismate synthase</fullName>
        <ecNumber evidence="1">2.6.1.85</ecNumber>
    </recommendedName>
</protein>
<reference evidence="5" key="1">
    <citation type="journal article" date="2013" name="Int. J. Syst. Evol. Microbiol.">
        <title>Polycladomyces abyssicola gen. nov., sp. nov., a thermophilic filamentous bacterium isolated from hemipelagic sediment.</title>
        <authorList>
            <person name="Tsubouchi T."/>
            <person name="Shimane Y."/>
            <person name="Mori K."/>
            <person name="Usui K."/>
            <person name="Hiraki T."/>
            <person name="Tame A."/>
            <person name="Uematsu K."/>
            <person name="Maruyama T."/>
            <person name="Hatada Y."/>
        </authorList>
    </citation>
    <scope>NUCLEOTIDE SEQUENCE</scope>
    <source>
        <strain evidence="5">JIR-001</strain>
    </source>
</reference>
<accession>A0A8D5UI98</accession>
<feature type="domain" description="Chorismate-utilising enzyme C-terminal" evidence="3">
    <location>
        <begin position="206"/>
        <end position="460"/>
    </location>
</feature>
<feature type="domain" description="Anthranilate synthase component I N-terminal" evidence="4">
    <location>
        <begin position="10"/>
        <end position="150"/>
    </location>
</feature>
<dbReference type="Proteomes" id="UP000677436">
    <property type="component" value="Chromosome"/>
</dbReference>
<dbReference type="PANTHER" id="PTHR11236:SF18">
    <property type="entry name" value="AMINODEOXYCHORISMATE SYNTHASE"/>
    <property type="match status" value="1"/>
</dbReference>
<dbReference type="Pfam" id="PF04715">
    <property type="entry name" value="Anth_synt_I_N"/>
    <property type="match status" value="1"/>
</dbReference>
<dbReference type="PRINTS" id="PR00095">
    <property type="entry name" value="ANTSNTHASEI"/>
</dbReference>
<dbReference type="EC" id="2.6.1.85" evidence="1"/>
<dbReference type="InterPro" id="IPR005802">
    <property type="entry name" value="ADC_synth_comp_1"/>
</dbReference>
<dbReference type="GO" id="GO:0009396">
    <property type="term" value="P:folic acid-containing compound biosynthetic process"/>
    <property type="evidence" value="ECO:0007669"/>
    <property type="project" value="InterPro"/>
</dbReference>
<evidence type="ECO:0000256" key="1">
    <source>
        <dbReference type="ARBA" id="ARBA00013139"/>
    </source>
</evidence>
<evidence type="ECO:0000256" key="2">
    <source>
        <dbReference type="ARBA" id="ARBA00022679"/>
    </source>
</evidence>
<keyword evidence="6" id="KW-1185">Reference proteome</keyword>
<dbReference type="InterPro" id="IPR005801">
    <property type="entry name" value="ADC_synthase"/>
</dbReference>
<sequence length="475" mass="53590">MRIVVRSLPDEIEPERVFARLYGSCTYAFWLDGQGSDRSGRFSWMGGDPFLLMSTRDGRTTMNRNGQVRTYGDHPFALLKSLARSWSVTDVPLPDIPFLAGGVGYVGYEMKRYVEQLPQTGADPFGLPEMCWMWFDKVMVFDHGERRVWLCKWRLDGETASEVEQTLNEWETALLRAAQCPLPTRVWPDTTGIDLDESAFRYTVSRDQYLRNIEIIQRHIADGDIYQACLTHLVTADLLTNGWELYRVLRRINPAPFSCYLKLGETEVVSSSPERFLRVRADRMVDSSPIKGTRPRGRTPEEDARLAHELATHEKDRAENVMIVDLVRNDLGRVAEPGSVLVSELLAVKSYATVHQLVSTVEARLREDLHAVDALQSAFPGGSMTGAPKIRAMEILDRLEPTVRGIYSGGIGYLDVRGTMDLSMVIRTVICQKGQAFFHVGGGIVADSDPEAEYQETMDKARALKAAIHWVNRKN</sequence>